<keyword evidence="1" id="KW-0614">Plasmid</keyword>
<dbReference type="EMBL" id="KX517800">
    <property type="protein sequence ID" value="ARD69840.1"/>
    <property type="molecule type" value="Genomic_DNA"/>
</dbReference>
<evidence type="ECO:0000313" key="3">
    <source>
        <dbReference type="Proteomes" id="UP000225433"/>
    </source>
</evidence>
<name>A0A1V0M4U4_XENHO</name>
<geneLocation type="plasmid" evidence="1">
    <name>unnamed3</name>
</geneLocation>
<accession>A0A1V0M4U4</accession>
<dbReference type="EMBL" id="NJAI01000012">
    <property type="protein sequence ID" value="PHM51884.1"/>
    <property type="molecule type" value="Genomic_DNA"/>
</dbReference>
<dbReference type="Proteomes" id="UP000225433">
    <property type="component" value="Unassembled WGS sequence"/>
</dbReference>
<dbReference type="AlphaFoldDB" id="A0A1V0M4U4"/>
<reference evidence="1" key="1">
    <citation type="journal article" date="2017" name="J. Invertebr. Pathol.">
        <title>Identification and bacterial characteristics of Xenorhabdus hominickii ANU101 from an entomopathogenic nematode, Steinernema monticolum.</title>
        <authorList>
            <person name="Park Y."/>
            <person name="Kang S."/>
            <person name="Sadekuzzaman M."/>
            <person name="Kim H."/>
            <person name="Jung J.K."/>
            <person name="Kim Y."/>
        </authorList>
    </citation>
    <scope>NUCLEOTIDE SEQUENCE</scope>
    <source>
        <strain evidence="1">ANU101</strain>
        <plasmid evidence="1">unnamed3</plasmid>
    </source>
</reference>
<reference evidence="2 3" key="2">
    <citation type="journal article" date="2017" name="Nat. Microbiol.">
        <title>Natural product diversity associated with the nematode symbionts Photorhabdus and Xenorhabdus.</title>
        <authorList>
            <person name="Tobias N.J."/>
            <person name="Wolff H."/>
            <person name="Djahanschiri B."/>
            <person name="Grundmann F."/>
            <person name="Kronenwerth M."/>
            <person name="Shi Y.M."/>
            <person name="Simonyi S."/>
            <person name="Grun P."/>
            <person name="Shapiro-Ilan D."/>
            <person name="Pidot S.J."/>
            <person name="Stinear T.P."/>
            <person name="Ebersberger I."/>
            <person name="Bode H.B."/>
        </authorList>
    </citation>
    <scope>NUCLEOTIDE SEQUENCE [LARGE SCALE GENOMIC DNA]</scope>
    <source>
        <strain evidence="2 3">DSM 17903</strain>
    </source>
</reference>
<evidence type="ECO:0000313" key="1">
    <source>
        <dbReference type="EMBL" id="ARD69840.1"/>
    </source>
</evidence>
<evidence type="ECO:0000313" key="2">
    <source>
        <dbReference type="EMBL" id="PHM51884.1"/>
    </source>
</evidence>
<proteinExistence type="predicted"/>
<protein>
    <submittedName>
        <fullName evidence="1">Uncharacterized protein</fullName>
    </submittedName>
</protein>
<gene>
    <name evidence="2" type="ORF">Xhom_04723</name>
</gene>
<dbReference type="RefSeq" id="WP_099139967.1">
    <property type="nucleotide sequence ID" value="NZ_CAWNQJ010000024.1"/>
</dbReference>
<organism evidence="1">
    <name type="scientific">Xenorhabdus hominickii</name>
    <dbReference type="NCBI Taxonomy" id="351679"/>
    <lineage>
        <taxon>Bacteria</taxon>
        <taxon>Pseudomonadati</taxon>
        <taxon>Pseudomonadota</taxon>
        <taxon>Gammaproteobacteria</taxon>
        <taxon>Enterobacterales</taxon>
        <taxon>Morganellaceae</taxon>
        <taxon>Xenorhabdus</taxon>
    </lineage>
</organism>
<dbReference type="Gene3D" id="2.60.40.60">
    <property type="entry name" value="Cadherins"/>
    <property type="match status" value="1"/>
</dbReference>
<sequence length="84" mass="10094">MAFCILIFKKEENENFARYSFTASEFMDTEKEHGIFEINKENGEITLIKSADYDEKKYFYQRASYKIFKHWKDGVLPDETMWAS</sequence>